<dbReference type="FunFam" id="3.20.20.80:FF:000070">
    <property type="entry name" value="GDB1p Glycogen debranching enzyme"/>
    <property type="match status" value="1"/>
</dbReference>
<dbReference type="SUPFAM" id="SSF48208">
    <property type="entry name" value="Six-hairpin glycosidases"/>
    <property type="match status" value="1"/>
</dbReference>
<dbReference type="Gene3D" id="1.50.10.10">
    <property type="match status" value="1"/>
</dbReference>
<dbReference type="InterPro" id="IPR032792">
    <property type="entry name" value="AGL_glucanoTrfase"/>
</dbReference>
<organism evidence="4 5">
    <name type="scientific">Teladorsagia circumcincta</name>
    <name type="common">Brown stomach worm</name>
    <name type="synonym">Ostertagia circumcincta</name>
    <dbReference type="NCBI Taxonomy" id="45464"/>
    <lineage>
        <taxon>Eukaryota</taxon>
        <taxon>Metazoa</taxon>
        <taxon>Ecdysozoa</taxon>
        <taxon>Nematoda</taxon>
        <taxon>Chromadorea</taxon>
        <taxon>Rhabditida</taxon>
        <taxon>Rhabditina</taxon>
        <taxon>Rhabditomorpha</taxon>
        <taxon>Strongyloidea</taxon>
        <taxon>Trichostrongylidae</taxon>
        <taxon>Teladorsagia</taxon>
    </lineage>
</organism>
<gene>
    <name evidence="4" type="ORF">TELCIR_01379</name>
</gene>
<dbReference type="InterPro" id="IPR008928">
    <property type="entry name" value="6-hairpin_glycosidase_sf"/>
</dbReference>
<reference evidence="4 5" key="1">
    <citation type="submission" date="2015-09" db="EMBL/GenBank/DDBJ databases">
        <title>Draft genome of the parasitic nematode Teladorsagia circumcincta isolate WARC Sus (inbred).</title>
        <authorList>
            <person name="Mitreva M."/>
        </authorList>
    </citation>
    <scope>NUCLEOTIDE SEQUENCE [LARGE SCALE GENOMIC DNA]</scope>
    <source>
        <strain evidence="4 5">S</strain>
    </source>
</reference>
<dbReference type="Pfam" id="PF06202">
    <property type="entry name" value="GDE_C"/>
    <property type="match status" value="1"/>
</dbReference>
<evidence type="ECO:0000313" key="5">
    <source>
        <dbReference type="Proteomes" id="UP000230423"/>
    </source>
</evidence>
<feature type="domain" description="Glycogen debranching enzyme glucanotransferase" evidence="2">
    <location>
        <begin position="312"/>
        <end position="510"/>
    </location>
</feature>
<protein>
    <submittedName>
        <fullName evidence="4">Glycogen debranching enzyme</fullName>
    </submittedName>
</protein>
<evidence type="ECO:0000259" key="1">
    <source>
        <dbReference type="Pfam" id="PF06202"/>
    </source>
</evidence>
<dbReference type="CDD" id="cd11327">
    <property type="entry name" value="AmyAc_Glg_debranch_2"/>
    <property type="match status" value="1"/>
</dbReference>
<dbReference type="GO" id="GO:0004135">
    <property type="term" value="F:amylo-alpha-1,6-glucosidase activity"/>
    <property type="evidence" value="ECO:0007669"/>
    <property type="project" value="InterPro"/>
</dbReference>
<dbReference type="SUPFAM" id="SSF51445">
    <property type="entry name" value="(Trans)glycosidases"/>
    <property type="match status" value="1"/>
</dbReference>
<evidence type="ECO:0000313" key="4">
    <source>
        <dbReference type="EMBL" id="PIO76550.1"/>
    </source>
</evidence>
<dbReference type="InterPro" id="IPR010401">
    <property type="entry name" value="AGL/Gdb1"/>
</dbReference>
<keyword evidence="5" id="KW-1185">Reference proteome</keyword>
<feature type="domain" description="Glycogen debranching enzyme C-terminal" evidence="1">
    <location>
        <begin position="879"/>
        <end position="1301"/>
    </location>
</feature>
<dbReference type="Gene3D" id="3.20.20.80">
    <property type="entry name" value="Glycosidases"/>
    <property type="match status" value="2"/>
</dbReference>
<dbReference type="InterPro" id="IPR017853">
    <property type="entry name" value="GH"/>
</dbReference>
<evidence type="ECO:0000259" key="3">
    <source>
        <dbReference type="Pfam" id="PF14702"/>
    </source>
</evidence>
<feature type="domain" description="Glycogen debranching enzyme central" evidence="3">
    <location>
        <begin position="648"/>
        <end position="872"/>
    </location>
</feature>
<dbReference type="InterPro" id="IPR032790">
    <property type="entry name" value="GDE_C"/>
</dbReference>
<sequence>MGTTKQPQIRIIVLEKGQHLETVVRRLEKGEIVRFHRGGSLLGVNVSVRTTLTGAEPLKWTSGTDHLAVYCQVECTRAGAFKYTFTADEEEGGSGYFLVMPELMVNGKRLPLDGIACQTHLTKLLGSFSSWEDRLRVSKESGYNMIHLTPIHELGISNSSYSISDHHALIQTIQEENHNVTFDDVEKLVQKMEKEWNMLTVQDVVWNHAAKNAKWLQEHPECAYNCFNSPHLRPAFVVDRVYHHFGRQISEGKWISRGVPEVVDNIHHTNKGLHRSRWMNSYPLNKILNGEDLDPQLTGLKRCEFSIGTVVDQHSRDDASSEEDRVAKCVAAFEYHLYYLNGEAGKEAWEILMSGLRAMMGHILYQRLADDGPKYGAVTPKHPLTTDYFLMTESFDSWEEEEKLAFDPEKSRHLMAFNGWVMSDNPLKNFALKDSQVYLRRELVCWGDSIKLNYGEKPEDCPYLWQYMKDYTEKCARMFHGLRIDNAHSTPIHVAEYLLLAAREIRPDIYVFAELFTGSEERDNMFVNRLGISSLIREAQSAHDSHEQGRLVYRYGGDVVGAMMQQPVRRAPQSVAHAMFLDQSHDNPCPIETRSAYDLLPTAAMVSMASCAAGSVRGYDELVRHKIDVVHEERPYARWGKETNHNSGIVEARRILNELHLSLARANYTQVFVDQMSPDVVGITRHNPVTHDTVVVVSHTAFNKYQINKDRVYLKHIPIGGVLETILFEMRIDEKSPESDPENWEVLTGLSNYKVHIRHHIPPEKATMCVVHGDVNGFIELTNFPSGSVIAFRIRLSDVARTSIGTIRAVIAGNPELEKELAFVLDSITLQDFNRLLFMTDAEERVSIDQGTYNVPRFGQLVYCGLQAVSSVSFVGYVPNADLAPLSPSVKLEDKHPSSLAAGLPHFAVDIWRNWGRDTFIALPGCLLATGRYYDAKNIILSYAGALRHGLIPNLLAEGKGARYNCRDAVWFWLHSIARYVKEAPSGQEILRSPVRRIYPEDDTVFGDYEREEPLMNVMAEALQRHFAGIDFRERNAGHEIDEHMRDEGFNVKAYVDRGTGFIHGGNQWNCGTWMDKMGSSDKAGNRGEPATPRDGAAVEIQALAYSVLNAMSEWANAGVIDKNGVSSGDESWAWSEWAEKIKKNFEEHFFVDENHDGQFVNQRNILKDTVGSTLEFTDYQLRCNFVVALATAPTLIDPHKAWLALDQAKEHLLGPLGMKTLDPSDWAYNGDYNNNDDGVDKKTAKGWNYHQGPEWLWVAGSYLRARLLVGHVLGGSEWVSAQKEVQQRLGNYYRHIRQSSLPKQQGKNVGLASDVERVIDLYVDTMTNMGTRRSVDKES</sequence>
<name>A0A2G9V492_TELCI</name>
<dbReference type="Proteomes" id="UP000230423">
    <property type="component" value="Unassembled WGS sequence"/>
</dbReference>
<dbReference type="OrthoDB" id="10248904at2759"/>
<dbReference type="EMBL" id="KZ345044">
    <property type="protein sequence ID" value="PIO76550.1"/>
    <property type="molecule type" value="Genomic_DNA"/>
</dbReference>
<dbReference type="InterPro" id="IPR032788">
    <property type="entry name" value="AGL_central"/>
</dbReference>
<evidence type="ECO:0000259" key="2">
    <source>
        <dbReference type="Pfam" id="PF14701"/>
    </source>
</evidence>
<dbReference type="Pfam" id="PF14702">
    <property type="entry name" value="hGDE_central"/>
    <property type="match status" value="1"/>
</dbReference>
<dbReference type="Pfam" id="PF14701">
    <property type="entry name" value="hDGE_amylase"/>
    <property type="match status" value="2"/>
</dbReference>
<dbReference type="FunFam" id="3.20.20.80:FF:000206">
    <property type="entry name" value="Amylo-alpha-1, 6-glucosidase, 4-alpha-glucanotransferase b"/>
    <property type="match status" value="1"/>
</dbReference>
<feature type="domain" description="Glycogen debranching enzyme glucanotransferase" evidence="2">
    <location>
        <begin position="108"/>
        <end position="270"/>
    </location>
</feature>
<dbReference type="PANTHER" id="PTHR10569:SF2">
    <property type="entry name" value="GLYCOGEN DEBRANCHING ENZYME"/>
    <property type="match status" value="1"/>
</dbReference>
<dbReference type="InterPro" id="IPR012341">
    <property type="entry name" value="6hp_glycosidase-like_sf"/>
</dbReference>
<accession>A0A2G9V492</accession>
<dbReference type="GO" id="GO:0004134">
    <property type="term" value="F:4-alpha-glucanotransferase activity"/>
    <property type="evidence" value="ECO:0007669"/>
    <property type="project" value="InterPro"/>
</dbReference>
<dbReference type="PANTHER" id="PTHR10569">
    <property type="entry name" value="GLYCOGEN DEBRANCHING ENZYME"/>
    <property type="match status" value="1"/>
</dbReference>
<dbReference type="GO" id="GO:0005980">
    <property type="term" value="P:glycogen catabolic process"/>
    <property type="evidence" value="ECO:0007669"/>
    <property type="project" value="InterPro"/>
</dbReference>
<proteinExistence type="predicted"/>